<comment type="function">
    <text evidence="5">Nucleoside triphosphate pyrophosphatase that hydrolyzes 7-methyl-GTP (m(7)GTP). May have a dual role in cell division arrest and in preventing the incorporation of modified nucleotides into cellular nucleic acids.</text>
</comment>
<dbReference type="CDD" id="cd00555">
    <property type="entry name" value="Maf"/>
    <property type="match status" value="1"/>
</dbReference>
<dbReference type="HAMAP" id="MF_00528">
    <property type="entry name" value="Maf"/>
    <property type="match status" value="1"/>
</dbReference>
<dbReference type="EMBL" id="JAPMOU010000012">
    <property type="protein sequence ID" value="MDE1462622.1"/>
    <property type="molecule type" value="Genomic_DNA"/>
</dbReference>
<protein>
    <recommendedName>
        <fullName evidence="5">7-methyl-GTP pyrophosphatase</fullName>
        <shortName evidence="5">m(7)GTP pyrophosphatase</shortName>
        <ecNumber evidence="5">3.6.1.-</ecNumber>
    </recommendedName>
</protein>
<dbReference type="PANTHER" id="PTHR43213:SF10">
    <property type="entry name" value="7-METHYL-GTP PYROPHOSPHATASE"/>
    <property type="match status" value="1"/>
</dbReference>
<sequence length="196" mass="21733">MTDFQLILASSSPYRKALLSKLQLAFLCRSPDIDEKPLINELPEQIAKRLTIAKAAAVAKHYEGTCHLIISSDQVASLKDQLLGKPGNFQNAQQQLRASSGNTVIFYTGLCVWNCKTNEHLYATSQTKVIFKVLTDQAINRYLQIDQPFDCAGSFKCESLGIALFSKLETDDPNSLVGLPLIKLVNMLERMGVKVL</sequence>
<evidence type="ECO:0000256" key="2">
    <source>
        <dbReference type="ARBA" id="ARBA00022490"/>
    </source>
</evidence>
<evidence type="ECO:0000256" key="4">
    <source>
        <dbReference type="ARBA" id="ARBA00023080"/>
    </source>
</evidence>
<dbReference type="Proteomes" id="UP001528823">
    <property type="component" value="Unassembled WGS sequence"/>
</dbReference>
<dbReference type="InterPro" id="IPR003697">
    <property type="entry name" value="Maf-like"/>
</dbReference>
<dbReference type="Gene3D" id="3.90.950.10">
    <property type="match status" value="1"/>
</dbReference>
<comment type="similarity">
    <text evidence="5">Belongs to the Maf family. YceF subfamily.</text>
</comment>
<comment type="cofactor">
    <cofactor evidence="5">
        <name>a divalent metal cation</name>
        <dbReference type="ChEBI" id="CHEBI:60240"/>
    </cofactor>
</comment>
<dbReference type="InterPro" id="IPR029001">
    <property type="entry name" value="ITPase-like_fam"/>
</dbReference>
<feature type="site" description="Important for substrate specificity" evidence="5">
    <location>
        <position position="74"/>
    </location>
</feature>
<keyword evidence="4 5" id="KW-0546">Nucleotide metabolism</keyword>
<feature type="site" description="Important for substrate specificity" evidence="5">
    <location>
        <position position="158"/>
    </location>
</feature>
<dbReference type="Pfam" id="PF02545">
    <property type="entry name" value="Maf"/>
    <property type="match status" value="1"/>
</dbReference>
<evidence type="ECO:0000256" key="5">
    <source>
        <dbReference type="HAMAP-Rule" id="MF_00528"/>
    </source>
</evidence>
<evidence type="ECO:0000256" key="3">
    <source>
        <dbReference type="ARBA" id="ARBA00022801"/>
    </source>
</evidence>
<reference evidence="6 7" key="1">
    <citation type="submission" date="2022-11" db="EMBL/GenBank/DDBJ databases">
        <title>Spartinivicinus poritis sp. nov., isolated from scleractinian coral Porites lutea.</title>
        <authorList>
            <person name="Zhang G."/>
            <person name="Cai L."/>
            <person name="Wei Q."/>
        </authorList>
    </citation>
    <scope>NUCLEOTIDE SEQUENCE [LARGE SCALE GENOMIC DNA]</scope>
    <source>
        <strain evidence="6 7">A2-2</strain>
    </source>
</reference>
<dbReference type="NCBIfam" id="TIGR00172">
    <property type="entry name" value="maf"/>
    <property type="match status" value="1"/>
</dbReference>
<comment type="caution">
    <text evidence="6">The sequence shown here is derived from an EMBL/GenBank/DDBJ whole genome shotgun (WGS) entry which is preliminary data.</text>
</comment>
<feature type="active site" description="Proton acceptor" evidence="5">
    <location>
        <position position="73"/>
    </location>
</feature>
<evidence type="ECO:0000313" key="6">
    <source>
        <dbReference type="EMBL" id="MDE1462622.1"/>
    </source>
</evidence>
<comment type="catalytic activity">
    <reaction evidence="5">
        <text>N(7)-methyl-GTP + H2O = N(7)-methyl-GMP + diphosphate + H(+)</text>
        <dbReference type="Rhea" id="RHEA:58744"/>
        <dbReference type="ChEBI" id="CHEBI:15377"/>
        <dbReference type="ChEBI" id="CHEBI:15378"/>
        <dbReference type="ChEBI" id="CHEBI:33019"/>
        <dbReference type="ChEBI" id="CHEBI:58285"/>
        <dbReference type="ChEBI" id="CHEBI:87133"/>
    </reaction>
</comment>
<keyword evidence="3 5" id="KW-0378">Hydrolase</keyword>
<keyword evidence="2 5" id="KW-0963">Cytoplasm</keyword>
<dbReference type="PANTHER" id="PTHR43213">
    <property type="entry name" value="BIFUNCTIONAL DTTP/UTP PYROPHOSPHATASE/METHYLTRANSFERASE PROTEIN-RELATED"/>
    <property type="match status" value="1"/>
</dbReference>
<dbReference type="SUPFAM" id="SSF52972">
    <property type="entry name" value="ITPase-like"/>
    <property type="match status" value="1"/>
</dbReference>
<feature type="site" description="Important for substrate specificity" evidence="5">
    <location>
        <position position="14"/>
    </location>
</feature>
<evidence type="ECO:0000313" key="7">
    <source>
        <dbReference type="Proteomes" id="UP001528823"/>
    </source>
</evidence>
<gene>
    <name evidence="6" type="ORF">ORQ98_11640</name>
</gene>
<organism evidence="6 7">
    <name type="scientific">Spartinivicinus poritis</name>
    <dbReference type="NCBI Taxonomy" id="2994640"/>
    <lineage>
        <taxon>Bacteria</taxon>
        <taxon>Pseudomonadati</taxon>
        <taxon>Pseudomonadota</taxon>
        <taxon>Gammaproteobacteria</taxon>
        <taxon>Oceanospirillales</taxon>
        <taxon>Zooshikellaceae</taxon>
        <taxon>Spartinivicinus</taxon>
    </lineage>
</organism>
<dbReference type="EC" id="3.6.1.-" evidence="5"/>
<dbReference type="RefSeq" id="WP_274688976.1">
    <property type="nucleotide sequence ID" value="NZ_JAPMOU010000012.1"/>
</dbReference>
<keyword evidence="7" id="KW-1185">Reference proteome</keyword>
<evidence type="ECO:0000256" key="1">
    <source>
        <dbReference type="ARBA" id="ARBA00004496"/>
    </source>
</evidence>
<proteinExistence type="inferred from homology"/>
<dbReference type="PIRSF" id="PIRSF006305">
    <property type="entry name" value="Maf"/>
    <property type="match status" value="1"/>
</dbReference>
<accession>A0ABT5U8B6</accession>
<name>A0ABT5U8B6_9GAMM</name>
<comment type="subcellular location">
    <subcellularLocation>
        <location evidence="1 5">Cytoplasm</location>
    </subcellularLocation>
</comment>
<comment type="caution">
    <text evidence="5">Lacks conserved residue(s) required for the propagation of feature annotation.</text>
</comment>